<dbReference type="Pfam" id="PF00583">
    <property type="entry name" value="Acetyltransf_1"/>
    <property type="match status" value="1"/>
</dbReference>
<keyword evidence="2" id="KW-0012">Acyltransferase</keyword>
<dbReference type="GO" id="GO:0008080">
    <property type="term" value="F:N-acetyltransferase activity"/>
    <property type="evidence" value="ECO:0007669"/>
    <property type="project" value="InterPro"/>
</dbReference>
<gene>
    <name evidence="4" type="ordered locus">Tcur_4262</name>
</gene>
<reference evidence="4 5" key="1">
    <citation type="journal article" date="2011" name="Stand. Genomic Sci.">
        <title>Complete genome sequence of Thermomonospora curvata type strain (B9).</title>
        <authorList>
            <person name="Chertkov O."/>
            <person name="Sikorski J."/>
            <person name="Nolan M."/>
            <person name="Lapidus A."/>
            <person name="Lucas S."/>
            <person name="Del Rio T.G."/>
            <person name="Tice H."/>
            <person name="Cheng J.F."/>
            <person name="Goodwin L."/>
            <person name="Pitluck S."/>
            <person name="Liolios K."/>
            <person name="Ivanova N."/>
            <person name="Mavromatis K."/>
            <person name="Mikhailova N."/>
            <person name="Ovchinnikova G."/>
            <person name="Pati A."/>
            <person name="Chen A."/>
            <person name="Palaniappan K."/>
            <person name="Djao O.D."/>
            <person name="Land M."/>
            <person name="Hauser L."/>
            <person name="Chang Y.J."/>
            <person name="Jeffries C.D."/>
            <person name="Brettin T."/>
            <person name="Han C."/>
            <person name="Detter J.C."/>
            <person name="Rohde M."/>
            <person name="Goker M."/>
            <person name="Woyke T."/>
            <person name="Bristow J."/>
            <person name="Eisen J.A."/>
            <person name="Markowitz V."/>
            <person name="Hugenholtz P."/>
            <person name="Klenk H.P."/>
            <person name="Kyrpides N.C."/>
        </authorList>
    </citation>
    <scope>NUCLEOTIDE SEQUENCE [LARGE SCALE GENOMIC DNA]</scope>
    <source>
        <strain evidence="5">ATCC 19995 / DSM 43183 / JCM 3096 / KCTC 9072 / NBRC 15933 / NCIMB 10081 / Henssen B9</strain>
    </source>
</reference>
<protein>
    <submittedName>
        <fullName evidence="4">Ribosomal-protein-alanine acetyltransferase</fullName>
    </submittedName>
</protein>
<dbReference type="SUPFAM" id="SSF55729">
    <property type="entry name" value="Acyl-CoA N-acyltransferases (Nat)"/>
    <property type="match status" value="1"/>
</dbReference>
<dbReference type="EMBL" id="CP001738">
    <property type="protein sequence ID" value="ACY99789.1"/>
    <property type="molecule type" value="Genomic_DNA"/>
</dbReference>
<sequence>MTVALRAMTEADVPAVMELERATFPEDAWSESMLRDELRHQPHTRHYVVAEDDSGEIIGYAGLAAAGDQGDVQTIAVRADRQGRGVGRALLGELLAEAERRGCREVFLEVRVDNDRAQALYERFGFERIGVRKRYYQPSGTDAIVMRRRRGGAGAHPVGFAK</sequence>
<dbReference type="CDD" id="cd04301">
    <property type="entry name" value="NAT_SF"/>
    <property type="match status" value="1"/>
</dbReference>
<dbReference type="eggNOG" id="COG0456">
    <property type="taxonomic scope" value="Bacteria"/>
</dbReference>
<name>D1A319_THECD</name>
<accession>D1A319</accession>
<organism evidence="4 5">
    <name type="scientific">Thermomonospora curvata (strain ATCC 19995 / DSM 43183 / JCM 3096 / KCTC 9072 / NBRC 15933 / NCIMB 10081 / Henssen B9)</name>
    <dbReference type="NCBI Taxonomy" id="471852"/>
    <lineage>
        <taxon>Bacteria</taxon>
        <taxon>Bacillati</taxon>
        <taxon>Actinomycetota</taxon>
        <taxon>Actinomycetes</taxon>
        <taxon>Streptosporangiales</taxon>
        <taxon>Thermomonosporaceae</taxon>
        <taxon>Thermomonospora</taxon>
    </lineage>
</organism>
<dbReference type="InterPro" id="IPR016181">
    <property type="entry name" value="Acyl_CoA_acyltransferase"/>
</dbReference>
<dbReference type="RefSeq" id="WP_012854572.1">
    <property type="nucleotide sequence ID" value="NC_013510.1"/>
</dbReference>
<dbReference type="Proteomes" id="UP000001918">
    <property type="component" value="Chromosome"/>
</dbReference>
<evidence type="ECO:0000256" key="1">
    <source>
        <dbReference type="ARBA" id="ARBA00022679"/>
    </source>
</evidence>
<dbReference type="HOGENOM" id="CLU_013985_23_3_11"/>
<dbReference type="OrthoDB" id="529907at2"/>
<evidence type="ECO:0000256" key="2">
    <source>
        <dbReference type="ARBA" id="ARBA00023315"/>
    </source>
</evidence>
<dbReference type="InterPro" id="IPR050832">
    <property type="entry name" value="Bact_Acetyltransf"/>
</dbReference>
<keyword evidence="5" id="KW-1185">Reference proteome</keyword>
<dbReference type="KEGG" id="tcu:Tcur_4262"/>
<dbReference type="InterPro" id="IPR006464">
    <property type="entry name" value="AcTrfase_RimI/Ard1"/>
</dbReference>
<feature type="domain" description="N-acetyltransferase" evidence="3">
    <location>
        <begin position="3"/>
        <end position="151"/>
    </location>
</feature>
<evidence type="ECO:0000313" key="5">
    <source>
        <dbReference type="Proteomes" id="UP000001918"/>
    </source>
</evidence>
<dbReference type="STRING" id="471852.Tcur_4262"/>
<keyword evidence="1 4" id="KW-0808">Transferase</keyword>
<dbReference type="NCBIfam" id="TIGR01575">
    <property type="entry name" value="rimI"/>
    <property type="match status" value="1"/>
</dbReference>
<dbReference type="InterPro" id="IPR000182">
    <property type="entry name" value="GNAT_dom"/>
</dbReference>
<dbReference type="AlphaFoldDB" id="D1A319"/>
<proteinExistence type="predicted"/>
<dbReference type="PROSITE" id="PS51186">
    <property type="entry name" value="GNAT"/>
    <property type="match status" value="1"/>
</dbReference>
<evidence type="ECO:0000313" key="4">
    <source>
        <dbReference type="EMBL" id="ACY99789.1"/>
    </source>
</evidence>
<evidence type="ECO:0000259" key="3">
    <source>
        <dbReference type="PROSITE" id="PS51186"/>
    </source>
</evidence>
<dbReference type="PANTHER" id="PTHR43877">
    <property type="entry name" value="AMINOALKYLPHOSPHONATE N-ACETYLTRANSFERASE-RELATED-RELATED"/>
    <property type="match status" value="1"/>
</dbReference>
<dbReference type="Gene3D" id="3.40.630.30">
    <property type="match status" value="1"/>
</dbReference>